<dbReference type="Proteomes" id="UP001017257">
    <property type="component" value="Chromosome"/>
</dbReference>
<organism evidence="5 6">
    <name type="scientific">Microvirga terrae</name>
    <dbReference type="NCBI Taxonomy" id="2740529"/>
    <lineage>
        <taxon>Bacteria</taxon>
        <taxon>Pseudomonadati</taxon>
        <taxon>Pseudomonadota</taxon>
        <taxon>Alphaproteobacteria</taxon>
        <taxon>Hyphomicrobiales</taxon>
        <taxon>Methylobacteriaceae</taxon>
        <taxon>Microvirga</taxon>
    </lineage>
</organism>
<dbReference type="EMBL" id="CP102845">
    <property type="protein sequence ID" value="UVF21067.1"/>
    <property type="molecule type" value="Genomic_DNA"/>
</dbReference>
<protein>
    <submittedName>
        <fullName evidence="5">Pyridoxal-phosphate dependent enzyme</fullName>
    </submittedName>
</protein>
<dbReference type="PANTHER" id="PTHR48078">
    <property type="entry name" value="THREONINE DEHYDRATASE, MITOCHONDRIAL-RELATED"/>
    <property type="match status" value="1"/>
</dbReference>
<name>A0ABY5RZ52_9HYPH</name>
<dbReference type="InterPro" id="IPR000634">
    <property type="entry name" value="Ser/Thr_deHydtase_PyrdxlP-BS"/>
</dbReference>
<accession>A0ABY5RZ52</accession>
<dbReference type="RefSeq" id="WP_173949599.1">
    <property type="nucleotide sequence ID" value="NZ_CP102845.1"/>
</dbReference>
<keyword evidence="6" id="KW-1185">Reference proteome</keyword>
<keyword evidence="2" id="KW-0663">Pyridoxal phosphate</keyword>
<comment type="cofactor">
    <cofactor evidence="1">
        <name>pyridoxal 5'-phosphate</name>
        <dbReference type="ChEBI" id="CHEBI:597326"/>
    </cofactor>
</comment>
<dbReference type="Pfam" id="PF00291">
    <property type="entry name" value="PALP"/>
    <property type="match status" value="1"/>
</dbReference>
<gene>
    <name evidence="5" type="ORF">HPT29_008075</name>
</gene>
<evidence type="ECO:0000313" key="5">
    <source>
        <dbReference type="EMBL" id="UVF21067.1"/>
    </source>
</evidence>
<sequence length="320" mass="33439">MNSIVLETAARSVQARRRIRPHIFETPLLPSRQIGRETGSSVYFKAENFQLTGSFKIRGAASKMTSLGLDRGVITASSGNHGIATAQAASSIGQVLTVVLPETVSQAKLERIRSFNVNVILHGAESGLAELHAQQEAASHGLVYVSPYNDPEVVAGQGSIGLELLEQADSIDNVFVSMGGGGLIGGIGSVLKSFSLRTRIFGVAAQNSAALAAAIEAGRVVETEHLDTLADGVAGGMDEDSITLPLALSVIDGVVACTEAEIAGALRDLAFKENQIVEGAAALALAGFLKVAERCRGQTNIVVLCGANFDREKIFSILND</sequence>
<proteinExistence type="predicted"/>
<dbReference type="PROSITE" id="PS00165">
    <property type="entry name" value="DEHYDRATASE_SER_THR"/>
    <property type="match status" value="1"/>
</dbReference>
<evidence type="ECO:0000259" key="4">
    <source>
        <dbReference type="Pfam" id="PF00291"/>
    </source>
</evidence>
<dbReference type="InterPro" id="IPR050147">
    <property type="entry name" value="Ser/Thr_Dehydratase"/>
</dbReference>
<evidence type="ECO:0000313" key="6">
    <source>
        <dbReference type="Proteomes" id="UP001017257"/>
    </source>
</evidence>
<dbReference type="Gene3D" id="3.40.50.1100">
    <property type="match status" value="2"/>
</dbReference>
<keyword evidence="3" id="KW-0456">Lyase</keyword>
<feature type="domain" description="Tryptophan synthase beta chain-like PALP" evidence="4">
    <location>
        <begin position="19"/>
        <end position="305"/>
    </location>
</feature>
<evidence type="ECO:0000256" key="1">
    <source>
        <dbReference type="ARBA" id="ARBA00001933"/>
    </source>
</evidence>
<dbReference type="InterPro" id="IPR001926">
    <property type="entry name" value="TrpB-like_PALP"/>
</dbReference>
<dbReference type="SUPFAM" id="SSF53686">
    <property type="entry name" value="Tryptophan synthase beta subunit-like PLP-dependent enzymes"/>
    <property type="match status" value="1"/>
</dbReference>
<evidence type="ECO:0000256" key="3">
    <source>
        <dbReference type="ARBA" id="ARBA00023239"/>
    </source>
</evidence>
<dbReference type="InterPro" id="IPR036052">
    <property type="entry name" value="TrpB-like_PALP_sf"/>
</dbReference>
<dbReference type="PANTHER" id="PTHR48078:SF6">
    <property type="entry name" value="L-THREONINE DEHYDRATASE CATABOLIC TDCB"/>
    <property type="match status" value="1"/>
</dbReference>
<reference evidence="5" key="1">
    <citation type="submission" date="2022-08" db="EMBL/GenBank/DDBJ databases">
        <title>Microvirga terrae sp. nov., isolated from soil.</title>
        <authorList>
            <person name="Kim K.H."/>
            <person name="Seo Y.L."/>
            <person name="Kim J.M."/>
            <person name="Lee J.K."/>
            <person name="Han D.M."/>
            <person name="Jeon C.O."/>
        </authorList>
    </citation>
    <scope>NUCLEOTIDE SEQUENCE</scope>
    <source>
        <strain evidence="5">R24</strain>
    </source>
</reference>
<evidence type="ECO:0000256" key="2">
    <source>
        <dbReference type="ARBA" id="ARBA00022898"/>
    </source>
</evidence>